<reference evidence="1" key="1">
    <citation type="submission" date="2015-09" db="EMBL/GenBank/DDBJ databases">
        <authorList>
            <person name="Jackson K.R."/>
            <person name="Lunt B.L."/>
            <person name="Fisher J.N.B."/>
            <person name="Gardner A.V."/>
            <person name="Bailey M.E."/>
            <person name="Deus L.M."/>
            <person name="Earl A.S."/>
            <person name="Gibby P.D."/>
            <person name="Hartmann K.A."/>
            <person name="Liu J.E."/>
            <person name="Manci A.M."/>
            <person name="Nielsen D.A."/>
            <person name="Solomon M.B."/>
            <person name="Breakwell D.P."/>
            <person name="Burnett S.H."/>
            <person name="Grose J.H."/>
        </authorList>
    </citation>
    <scope>NUCLEOTIDE SEQUENCE</scope>
    <source>
        <strain evidence="1">7805</strain>
    </source>
</reference>
<organism evidence="1">
    <name type="scientific">Planktothrix agardhii</name>
    <name type="common">Oscillatoria agardhii</name>
    <dbReference type="NCBI Taxonomy" id="1160"/>
    <lineage>
        <taxon>Bacteria</taxon>
        <taxon>Bacillati</taxon>
        <taxon>Cyanobacteriota</taxon>
        <taxon>Cyanophyceae</taxon>
        <taxon>Oscillatoriophycideae</taxon>
        <taxon>Oscillatoriales</taxon>
        <taxon>Microcoleaceae</taxon>
        <taxon>Planktothrix</taxon>
    </lineage>
</organism>
<gene>
    <name evidence="1" type="ORF">PLAM_0816</name>
</gene>
<sequence>MIPEPEFDVAKATGTNTGRTKENKPAIIAVLIPMAFTLFL</sequence>
<dbReference type="AlphaFoldDB" id="A0A1J1JCS6"/>
<proteinExistence type="predicted"/>
<protein>
    <submittedName>
        <fullName evidence="1">Uncharacterized protein</fullName>
    </submittedName>
</protein>
<name>A0A1J1JCS6_PLAAG</name>
<accession>A0A1J1JCS6</accession>
<dbReference type="EMBL" id="LO018304">
    <property type="protein sequence ID" value="CUM58783.1"/>
    <property type="molecule type" value="Genomic_DNA"/>
</dbReference>
<evidence type="ECO:0000313" key="1">
    <source>
        <dbReference type="EMBL" id="CUM58783.1"/>
    </source>
</evidence>